<reference evidence="2 3" key="1">
    <citation type="submission" date="2017-10" db="EMBL/GenBank/DDBJ databases">
        <title>Comparative genomics in systemic dimorphic fungi from Ajellomycetaceae.</title>
        <authorList>
            <person name="Munoz J.F."/>
            <person name="Mcewen J.G."/>
            <person name="Clay O.K."/>
            <person name="Cuomo C.A."/>
        </authorList>
    </citation>
    <scope>NUCLEOTIDE SEQUENCE [LARGE SCALE GENOMIC DNA]</scope>
    <source>
        <strain evidence="2 3">UAMH4076</strain>
    </source>
</reference>
<sequence>MFSTLQEMRNPKHPAPCYCSLWIEYTIRVQNNDTGELLPLPRIVQPREYVVKYFMSIQQNWEATPACKHFRLKVTELFKSESSLREITKTVAFSLGTLCNFGVDKSGPYSSISRSSCYQHALLATLLDVLKSQRKNSGAEEIPCYLQDPGYTDTDKSLLANLGMTVVDGASGFLMTDDSTVVLSFSSNVPVKHIVFDIAQPAMIIWDELDEEEEMMTDPASPRIRNMLAMLYDEYGLKCDEEHFYGANIHVRRATTKQHVVSWVEPWIAWLLISVLSLVNRGYSKD</sequence>
<name>A0A2B7ZGU8_9EURO</name>
<evidence type="ECO:0000259" key="1">
    <source>
        <dbReference type="Pfam" id="PF07985"/>
    </source>
</evidence>
<keyword evidence="3" id="KW-1185">Reference proteome</keyword>
<accession>A0A2B7ZGU8</accession>
<dbReference type="PANTHER" id="PTHR42080">
    <property type="entry name" value="SRR1 DOMAIN-CONTAINING PROTEIN"/>
    <property type="match status" value="1"/>
</dbReference>
<dbReference type="PANTHER" id="PTHR42080:SF3">
    <property type="entry name" value="SRR1-LIKE DOMAIN-CONTAINING PROTEIN"/>
    <property type="match status" value="1"/>
</dbReference>
<organism evidence="2 3">
    <name type="scientific">[Emmonsia] crescens</name>
    <dbReference type="NCBI Taxonomy" id="73230"/>
    <lineage>
        <taxon>Eukaryota</taxon>
        <taxon>Fungi</taxon>
        <taxon>Dikarya</taxon>
        <taxon>Ascomycota</taxon>
        <taxon>Pezizomycotina</taxon>
        <taxon>Eurotiomycetes</taxon>
        <taxon>Eurotiomycetidae</taxon>
        <taxon>Onygenales</taxon>
        <taxon>Ajellomycetaceae</taxon>
        <taxon>Emergomyces</taxon>
    </lineage>
</organism>
<dbReference type="InterPro" id="IPR012942">
    <property type="entry name" value="SRR1-like"/>
</dbReference>
<evidence type="ECO:0000313" key="3">
    <source>
        <dbReference type="Proteomes" id="UP000226031"/>
    </source>
</evidence>
<protein>
    <recommendedName>
        <fullName evidence="1">SRR1-like domain-containing protein</fullName>
    </recommendedName>
</protein>
<dbReference type="AlphaFoldDB" id="A0A2B7ZGU8"/>
<comment type="caution">
    <text evidence="2">The sequence shown here is derived from an EMBL/GenBank/DDBJ whole genome shotgun (WGS) entry which is preliminary data.</text>
</comment>
<gene>
    <name evidence="2" type="ORF">GX50_04863</name>
</gene>
<proteinExistence type="predicted"/>
<feature type="domain" description="SRR1-like" evidence="1">
    <location>
        <begin position="76"/>
        <end position="217"/>
    </location>
</feature>
<dbReference type="EMBL" id="PDND01000095">
    <property type="protein sequence ID" value="PGH32383.1"/>
    <property type="molecule type" value="Genomic_DNA"/>
</dbReference>
<evidence type="ECO:0000313" key="2">
    <source>
        <dbReference type="EMBL" id="PGH32383.1"/>
    </source>
</evidence>
<dbReference type="Proteomes" id="UP000226031">
    <property type="component" value="Unassembled WGS sequence"/>
</dbReference>
<dbReference type="Pfam" id="PF07985">
    <property type="entry name" value="SRR1"/>
    <property type="match status" value="1"/>
</dbReference>
<dbReference type="VEuPathDB" id="FungiDB:EMCG_00014"/>